<name>A0A410G350_9FLAO</name>
<dbReference type="InterPro" id="IPR019236">
    <property type="entry name" value="APP1_cat"/>
</dbReference>
<dbReference type="PANTHER" id="PTHR28208">
    <property type="entry name" value="PHOSPHATIDATE PHOSPHATASE APP1"/>
    <property type="match status" value="1"/>
</dbReference>
<dbReference type="Proteomes" id="UP000285517">
    <property type="component" value="Chromosome"/>
</dbReference>
<dbReference type="Pfam" id="PF09949">
    <property type="entry name" value="APP1_cat"/>
    <property type="match status" value="1"/>
</dbReference>
<proteinExistence type="predicted"/>
<evidence type="ECO:0000313" key="2">
    <source>
        <dbReference type="EMBL" id="QAA81683.1"/>
    </source>
</evidence>
<evidence type="ECO:0000313" key="3">
    <source>
        <dbReference type="Proteomes" id="UP000285517"/>
    </source>
</evidence>
<dbReference type="KEGG" id="aev:EI546_08070"/>
<dbReference type="OrthoDB" id="9789875at2"/>
<dbReference type="AlphaFoldDB" id="A0A410G350"/>
<dbReference type="PANTHER" id="PTHR28208:SF3">
    <property type="entry name" value="PHOSPHATIDATE PHOSPHATASE APP1"/>
    <property type="match status" value="1"/>
</dbReference>
<feature type="domain" description="Phosphatidate phosphatase APP1 catalytic" evidence="1">
    <location>
        <begin position="136"/>
        <end position="295"/>
    </location>
</feature>
<dbReference type="InterPro" id="IPR052935">
    <property type="entry name" value="Mg2+_PAP"/>
</dbReference>
<dbReference type="EMBL" id="CP034951">
    <property type="protein sequence ID" value="QAA81683.1"/>
    <property type="molecule type" value="Genomic_DNA"/>
</dbReference>
<accession>A0A410G350</accession>
<keyword evidence="3" id="KW-1185">Reference proteome</keyword>
<dbReference type="RefSeq" id="WP_128250065.1">
    <property type="nucleotide sequence ID" value="NZ_CP034951.1"/>
</dbReference>
<gene>
    <name evidence="2" type="ORF">EI546_08070</name>
</gene>
<dbReference type="GO" id="GO:0008195">
    <property type="term" value="F:phosphatidate phosphatase activity"/>
    <property type="evidence" value="ECO:0007669"/>
    <property type="project" value="InterPro"/>
</dbReference>
<sequence>MNPFRKDPSQIIPFRSYGTSNHLYAKGRALEDENIDLSKKGFLTMLWIAYKRFGTVLIKHTDLLLTLPNGQKIEIKTDNQGYYLIDQTIKSLWELVDADGVLSYEISFNDTRHKKRTFGDNKFKGEIMIPSETAKFGVISDIDDTIIHTGLTSRFKWQVIKNTIFKRAEKRIPLEGAADFYNTLHNGKSGNECNPIFYVSHGPWNLYRYLELFLKANKFPKGAILLRDFVNPLTKRFHKTSESEKPEKQKEILNILKTYPKLCFILIGDSGEHDPDIYIEIAEAHPERILAIYMRSVSHRKKMIRVRGLFKEYETVPVLLVEDSKAAVEHAKEMGFI</sequence>
<protein>
    <submittedName>
        <fullName evidence="2">DUF2183 domain-containing protein</fullName>
    </submittedName>
</protein>
<reference evidence="2 3" key="1">
    <citation type="submission" date="2019-01" db="EMBL/GenBank/DDBJ databases">
        <title>Complete genome sequencing of Aequorivita sp. H23M31.</title>
        <authorList>
            <person name="Bae J.-W."/>
        </authorList>
    </citation>
    <scope>NUCLEOTIDE SEQUENCE [LARGE SCALE GENOMIC DNA]</scope>
    <source>
        <strain evidence="2 3">H23M31</strain>
    </source>
</reference>
<organism evidence="2 3">
    <name type="scientific">Aequorivita ciconiae</name>
    <dbReference type="NCBI Taxonomy" id="2494375"/>
    <lineage>
        <taxon>Bacteria</taxon>
        <taxon>Pseudomonadati</taxon>
        <taxon>Bacteroidota</taxon>
        <taxon>Flavobacteriia</taxon>
        <taxon>Flavobacteriales</taxon>
        <taxon>Flavobacteriaceae</taxon>
        <taxon>Aequorivita</taxon>
    </lineage>
</organism>
<evidence type="ECO:0000259" key="1">
    <source>
        <dbReference type="Pfam" id="PF09949"/>
    </source>
</evidence>